<evidence type="ECO:0000259" key="3">
    <source>
        <dbReference type="Pfam" id="PF03109"/>
    </source>
</evidence>
<dbReference type="Proteomes" id="UP000652761">
    <property type="component" value="Unassembled WGS sequence"/>
</dbReference>
<accession>A0A843VRM6</accession>
<sequence>MGEQPTTTSAHDSSPHEGRSTTRRASTATLRVLCNGSGEQRLCGAAVAVAPPGRLLPLLLPPRLPPPNRSLHRSGIPLRSAGKRGESGRSADADSGPRPAMEAVSQVCCCSCAVEPLRRSLASSADQWSRMSRHRAVPIAGRGRRRSVVSAVATSEPKTSSSGQPRGGSPSPTVVNGASSKLGNMSEEIRRVRAQMEEDEQLAILMRGLRGQNLRDSQFADENVRLRLVEVEEGGEALPLVYEPDIISAYWGKRPRAVATRIVQLLSVAGGFLSHIAWDVINKKIKENEVARAIELREIVTSLGPAYIKLGQALSIRPDILSPAAMTELQKLCDKVPSFPDDVAMALIEEELGEPWYNIYSELSPSPIAAASLGQVYKGRLKENGDLVAVKVQRPFVLETVTVDLFIIRKLGLFLRRFPQKTSPWTCYPFIFSWRVWFLQVVVPKTYHKYTSRKVLTTAWIDGEKLSQSTESDVGELVNVGVICYLKQLLDTGFFHADPHPGNMIRTPDGKLAILDFGLVTRLTDDQKYGMIEAIAHLIHRDYPAIVKDFVKLGFIPEGVNLNPILPVLAKVFDQALEGGGAKNINFQELAADLAQITFDYPFRIPPYFALIIRAIGVLEGIALVGNPEFAIVDEAYPYIAQRLLTDESPRLRSALRYTIYGKSGVFDAERFIDVMQAFENFITAAKSGGGENLNGNMAELGILQSPGYYLPGLPSSASQPEQPVKTRAALAFLLSEKGNFFREFILDEIVKAIDAVSREQLVQVGAAFGIRNPVPIFSMVPVRTPALLPTITEEDKVILNNVEKVVKFLTTGTSKSPFDQQDVNMEYIIQELLPVLPGISARVLPEVLNRLSSRVLARLIRDIFVV</sequence>
<comment type="similarity">
    <text evidence="1">Belongs to the protein kinase superfamily. ADCK protein kinase family.</text>
</comment>
<proteinExistence type="inferred from homology"/>
<dbReference type="CDD" id="cd05121">
    <property type="entry name" value="ABC1_ADCK3-like"/>
    <property type="match status" value="1"/>
</dbReference>
<dbReference type="Pfam" id="PF03109">
    <property type="entry name" value="ABC1"/>
    <property type="match status" value="2"/>
</dbReference>
<feature type="domain" description="ABC1 atypical kinase-like" evidence="3">
    <location>
        <begin position="332"/>
        <end position="423"/>
    </location>
</feature>
<dbReference type="OrthoDB" id="427480at2759"/>
<reference evidence="4" key="1">
    <citation type="submission" date="2017-07" db="EMBL/GenBank/DDBJ databases">
        <title>Taro Niue Genome Assembly and Annotation.</title>
        <authorList>
            <person name="Atibalentja N."/>
            <person name="Keating K."/>
            <person name="Fields C.J."/>
        </authorList>
    </citation>
    <scope>NUCLEOTIDE SEQUENCE</scope>
    <source>
        <strain evidence="4">Niue_2</strain>
        <tissue evidence="4">Leaf</tissue>
    </source>
</reference>
<feature type="compositionally biased region" description="Basic and acidic residues" evidence="2">
    <location>
        <begin position="83"/>
        <end position="92"/>
    </location>
</feature>
<evidence type="ECO:0000313" key="4">
    <source>
        <dbReference type="EMBL" id="MQM01773.1"/>
    </source>
</evidence>
<feature type="compositionally biased region" description="Polar residues" evidence="2">
    <location>
        <begin position="1"/>
        <end position="12"/>
    </location>
</feature>
<comment type="caution">
    <text evidence="4">The sequence shown here is derived from an EMBL/GenBank/DDBJ whole genome shotgun (WGS) entry which is preliminary data.</text>
</comment>
<dbReference type="InterPro" id="IPR004147">
    <property type="entry name" value="ABC1_dom"/>
</dbReference>
<dbReference type="EMBL" id="NMUH01002731">
    <property type="protein sequence ID" value="MQM01773.1"/>
    <property type="molecule type" value="Genomic_DNA"/>
</dbReference>
<feature type="region of interest" description="Disordered" evidence="2">
    <location>
        <begin position="1"/>
        <end position="27"/>
    </location>
</feature>
<feature type="compositionally biased region" description="Low complexity" evidence="2">
    <location>
        <begin position="160"/>
        <end position="172"/>
    </location>
</feature>
<gene>
    <name evidence="4" type="ORF">Taro_034533</name>
</gene>
<dbReference type="InterPro" id="IPR050154">
    <property type="entry name" value="UbiB_kinase"/>
</dbReference>
<feature type="compositionally biased region" description="Polar residues" evidence="2">
    <location>
        <begin position="173"/>
        <end position="182"/>
    </location>
</feature>
<dbReference type="GO" id="GO:0009507">
    <property type="term" value="C:chloroplast"/>
    <property type="evidence" value="ECO:0007669"/>
    <property type="project" value="TreeGrafter"/>
</dbReference>
<protein>
    <recommendedName>
        <fullName evidence="3">ABC1 atypical kinase-like domain-containing protein</fullName>
    </recommendedName>
</protein>
<feature type="domain" description="ABC1 atypical kinase-like" evidence="3">
    <location>
        <begin position="440"/>
        <end position="548"/>
    </location>
</feature>
<dbReference type="SUPFAM" id="SSF56112">
    <property type="entry name" value="Protein kinase-like (PK-like)"/>
    <property type="match status" value="1"/>
</dbReference>
<name>A0A843VRM6_COLES</name>
<dbReference type="InterPro" id="IPR011009">
    <property type="entry name" value="Kinase-like_dom_sf"/>
</dbReference>
<evidence type="ECO:0000256" key="1">
    <source>
        <dbReference type="ARBA" id="ARBA00009670"/>
    </source>
</evidence>
<dbReference type="PANTHER" id="PTHR10566">
    <property type="entry name" value="CHAPERONE-ACTIVITY OF BC1 COMPLEX CABC1 -RELATED"/>
    <property type="match status" value="1"/>
</dbReference>
<dbReference type="AlphaFoldDB" id="A0A843VRM6"/>
<evidence type="ECO:0000313" key="5">
    <source>
        <dbReference type="Proteomes" id="UP000652761"/>
    </source>
</evidence>
<feature type="region of interest" description="Disordered" evidence="2">
    <location>
        <begin position="141"/>
        <end position="182"/>
    </location>
</feature>
<dbReference type="PANTHER" id="PTHR10566:SF117">
    <property type="entry name" value="UNUSUAL PROTEIN KINASE-RELATED"/>
    <property type="match status" value="1"/>
</dbReference>
<keyword evidence="5" id="KW-1185">Reference proteome</keyword>
<organism evidence="4 5">
    <name type="scientific">Colocasia esculenta</name>
    <name type="common">Wild taro</name>
    <name type="synonym">Arum esculentum</name>
    <dbReference type="NCBI Taxonomy" id="4460"/>
    <lineage>
        <taxon>Eukaryota</taxon>
        <taxon>Viridiplantae</taxon>
        <taxon>Streptophyta</taxon>
        <taxon>Embryophyta</taxon>
        <taxon>Tracheophyta</taxon>
        <taxon>Spermatophyta</taxon>
        <taxon>Magnoliopsida</taxon>
        <taxon>Liliopsida</taxon>
        <taxon>Araceae</taxon>
        <taxon>Aroideae</taxon>
        <taxon>Colocasieae</taxon>
        <taxon>Colocasia</taxon>
    </lineage>
</organism>
<dbReference type="Gene3D" id="1.10.510.10">
    <property type="entry name" value="Transferase(Phosphotransferase) domain 1"/>
    <property type="match status" value="1"/>
</dbReference>
<evidence type="ECO:0000256" key="2">
    <source>
        <dbReference type="SAM" id="MobiDB-lite"/>
    </source>
</evidence>
<feature type="region of interest" description="Disordered" evidence="2">
    <location>
        <begin position="60"/>
        <end position="99"/>
    </location>
</feature>